<evidence type="ECO:0000256" key="1">
    <source>
        <dbReference type="SAM" id="Phobius"/>
    </source>
</evidence>
<reference evidence="2 3" key="1">
    <citation type="journal article" date="2014" name="Genome Announc.">
        <title>Draft genome sequences of six enterohepatic helicobacter species isolated from humans and one from rhesus macaques.</title>
        <authorList>
            <person name="Shen Z."/>
            <person name="Sheh A."/>
            <person name="Young S.K."/>
            <person name="Abouelliel A."/>
            <person name="Ward D.V."/>
            <person name="Earl A.M."/>
            <person name="Fox J.G."/>
        </authorList>
    </citation>
    <scope>NUCLEOTIDE SEQUENCE [LARGE SCALE GENOMIC DNA]</scope>
    <source>
        <strain evidence="2 3">MIT 99-5501</strain>
    </source>
</reference>
<keyword evidence="1" id="KW-1133">Transmembrane helix</keyword>
<comment type="caution">
    <text evidence="2">The sequence shown here is derived from an EMBL/GenBank/DDBJ whole genome shotgun (WGS) entry which is preliminary data.</text>
</comment>
<keyword evidence="3" id="KW-1185">Reference proteome</keyword>
<dbReference type="Pfam" id="PF02325">
    <property type="entry name" value="CCB3_YggT"/>
    <property type="match status" value="1"/>
</dbReference>
<feature type="transmembrane region" description="Helical" evidence="1">
    <location>
        <begin position="12"/>
        <end position="32"/>
    </location>
</feature>
<feature type="transmembrane region" description="Helical" evidence="1">
    <location>
        <begin position="61"/>
        <end position="81"/>
    </location>
</feature>
<sequence>MSVLLGAIGTGLHLMISAYMWVIIIAVLLSWVRPDPYNPIVQVLNRLSAPLLMWAREKMPFLVINGIDISPIAVIIGLQVLDKVIVHTLGVL</sequence>
<protein>
    <recommendedName>
        <fullName evidence="4">YggT family protein</fullName>
    </recommendedName>
</protein>
<dbReference type="OrthoDB" id="47652at2"/>
<name>V8C5R9_9HELI</name>
<gene>
    <name evidence="2" type="ORF">HMPREF2086_01508</name>
</gene>
<accession>V8C5R9</accession>
<dbReference type="Proteomes" id="UP000018731">
    <property type="component" value="Unassembled WGS sequence"/>
</dbReference>
<dbReference type="AlphaFoldDB" id="V8C5R9"/>
<dbReference type="eggNOG" id="COG0762">
    <property type="taxonomic scope" value="Bacteria"/>
</dbReference>
<dbReference type="EMBL" id="AZJI01000007">
    <property type="protein sequence ID" value="ETD22709.1"/>
    <property type="molecule type" value="Genomic_DNA"/>
</dbReference>
<evidence type="ECO:0000313" key="3">
    <source>
        <dbReference type="Proteomes" id="UP000018731"/>
    </source>
</evidence>
<evidence type="ECO:0008006" key="4">
    <source>
        <dbReference type="Google" id="ProtNLM"/>
    </source>
</evidence>
<dbReference type="GO" id="GO:0016020">
    <property type="term" value="C:membrane"/>
    <property type="evidence" value="ECO:0007669"/>
    <property type="project" value="InterPro"/>
</dbReference>
<keyword evidence="1" id="KW-0812">Transmembrane</keyword>
<dbReference type="STRING" id="1357400.HMPREF2086_01508"/>
<dbReference type="PATRIC" id="fig|1357400.3.peg.2029"/>
<proteinExistence type="predicted"/>
<dbReference type="HOGENOM" id="CLU_136788_1_0_7"/>
<evidence type="ECO:0000313" key="2">
    <source>
        <dbReference type="EMBL" id="ETD22709.1"/>
    </source>
</evidence>
<dbReference type="RefSeq" id="WP_023928243.1">
    <property type="nucleotide sequence ID" value="NZ_KI669455.1"/>
</dbReference>
<organism evidence="2 3">
    <name type="scientific">Helicobacter macacae MIT 99-5501</name>
    <dbReference type="NCBI Taxonomy" id="1357400"/>
    <lineage>
        <taxon>Bacteria</taxon>
        <taxon>Pseudomonadati</taxon>
        <taxon>Campylobacterota</taxon>
        <taxon>Epsilonproteobacteria</taxon>
        <taxon>Campylobacterales</taxon>
        <taxon>Helicobacteraceae</taxon>
        <taxon>Helicobacter</taxon>
    </lineage>
</organism>
<dbReference type="InterPro" id="IPR003425">
    <property type="entry name" value="CCB3/YggT"/>
</dbReference>
<keyword evidence="1" id="KW-0472">Membrane</keyword>